<evidence type="ECO:0000313" key="4">
    <source>
        <dbReference type="Proteomes" id="UP001246372"/>
    </source>
</evidence>
<keyword evidence="3" id="KW-0378">Hydrolase</keyword>
<comment type="caution">
    <text evidence="3">The sequence shown here is derived from an EMBL/GenBank/DDBJ whole genome shotgun (WGS) entry which is preliminary data.</text>
</comment>
<dbReference type="Proteomes" id="UP001246372">
    <property type="component" value="Unassembled WGS sequence"/>
</dbReference>
<dbReference type="Pfam" id="PF00975">
    <property type="entry name" value="Thioesterase"/>
    <property type="match status" value="1"/>
</dbReference>
<evidence type="ECO:0000256" key="1">
    <source>
        <dbReference type="ARBA" id="ARBA00007169"/>
    </source>
</evidence>
<accession>A0ABU3PAT4</accession>
<protein>
    <submittedName>
        <fullName evidence="3">Alpha/beta fold hydrolase</fullName>
    </submittedName>
</protein>
<keyword evidence="4" id="KW-1185">Reference proteome</keyword>
<gene>
    <name evidence="3" type="ORF">RQP53_10500</name>
</gene>
<dbReference type="SUPFAM" id="SSF53474">
    <property type="entry name" value="alpha/beta-Hydrolases"/>
    <property type="match status" value="1"/>
</dbReference>
<sequence length="245" mass="26914">MWFSEFGAADSAGRRLFAFPYGGAGAGAFRALAAAMPRDWVLSAMVAPGRERRFREPPFSDVHSLLDALMPAFEALLDRPFAFLGHSVGALVAFELCRRLRREGLPMPELLCVSARVAPAAPRRMHDFHTLSGDALVEAVLALNRSSLGPAPIPDFIRAVEPQLRADFAITDTYRYSPEPSLKVPLLAVGSSDDPSVRPEDLDAWKAETEVAFETQVFPDGGHFFLDRHANALAARIERAWQRAV</sequence>
<dbReference type="InterPro" id="IPR012223">
    <property type="entry name" value="TEII"/>
</dbReference>
<name>A0ABU3PAT4_9BURK</name>
<proteinExistence type="inferred from homology"/>
<dbReference type="InterPro" id="IPR001031">
    <property type="entry name" value="Thioesterase"/>
</dbReference>
<evidence type="ECO:0000259" key="2">
    <source>
        <dbReference type="Pfam" id="PF00975"/>
    </source>
</evidence>
<dbReference type="PANTHER" id="PTHR11487:SF0">
    <property type="entry name" value="S-ACYL FATTY ACID SYNTHASE THIOESTERASE, MEDIUM CHAIN"/>
    <property type="match status" value="1"/>
</dbReference>
<evidence type="ECO:0000313" key="3">
    <source>
        <dbReference type="EMBL" id="MDT8999696.1"/>
    </source>
</evidence>
<dbReference type="InterPro" id="IPR029058">
    <property type="entry name" value="AB_hydrolase_fold"/>
</dbReference>
<dbReference type="GO" id="GO:0016787">
    <property type="term" value="F:hydrolase activity"/>
    <property type="evidence" value="ECO:0007669"/>
    <property type="project" value="UniProtKB-KW"/>
</dbReference>
<dbReference type="EMBL" id="JAVXZY010000003">
    <property type="protein sequence ID" value="MDT8999696.1"/>
    <property type="molecule type" value="Genomic_DNA"/>
</dbReference>
<feature type="domain" description="Thioesterase" evidence="2">
    <location>
        <begin position="14"/>
        <end position="239"/>
    </location>
</feature>
<reference evidence="3" key="1">
    <citation type="submission" date="2023-09" db="EMBL/GenBank/DDBJ databases">
        <title>Paucibacter sp. APW11 Genome sequencing and assembly.</title>
        <authorList>
            <person name="Kim I."/>
        </authorList>
    </citation>
    <scope>NUCLEOTIDE SEQUENCE</scope>
    <source>
        <strain evidence="3">APW11</strain>
    </source>
</reference>
<dbReference type="Gene3D" id="3.40.50.1820">
    <property type="entry name" value="alpha/beta hydrolase"/>
    <property type="match status" value="1"/>
</dbReference>
<dbReference type="PANTHER" id="PTHR11487">
    <property type="entry name" value="THIOESTERASE"/>
    <property type="match status" value="1"/>
</dbReference>
<comment type="similarity">
    <text evidence="1">Belongs to the thioesterase family.</text>
</comment>
<organism evidence="3 4">
    <name type="scientific">Roseateles aquae</name>
    <dbReference type="NCBI Taxonomy" id="3077235"/>
    <lineage>
        <taxon>Bacteria</taxon>
        <taxon>Pseudomonadati</taxon>
        <taxon>Pseudomonadota</taxon>
        <taxon>Betaproteobacteria</taxon>
        <taxon>Burkholderiales</taxon>
        <taxon>Sphaerotilaceae</taxon>
        <taxon>Roseateles</taxon>
    </lineage>
</organism>